<dbReference type="Pfam" id="PF07102">
    <property type="entry name" value="YbcO"/>
    <property type="match status" value="1"/>
</dbReference>
<dbReference type="InterPro" id="IPR010774">
    <property type="entry name" value="YbcO"/>
</dbReference>
<gene>
    <name evidence="1" type="ORF">Q8P09_12285</name>
</gene>
<proteinExistence type="predicted"/>
<protein>
    <submittedName>
        <fullName evidence="1">DUF1364 family protein</fullName>
    </submittedName>
</protein>
<organism evidence="1 2">
    <name type="scientific">Psychrobacter faecalis</name>
    <dbReference type="NCBI Taxonomy" id="180588"/>
    <lineage>
        <taxon>Bacteria</taxon>
        <taxon>Pseudomonadati</taxon>
        <taxon>Pseudomonadota</taxon>
        <taxon>Gammaproteobacteria</taxon>
        <taxon>Moraxellales</taxon>
        <taxon>Moraxellaceae</taxon>
        <taxon>Psychrobacter</taxon>
    </lineage>
</organism>
<accession>A0ABT9HJB0</accession>
<dbReference type="EMBL" id="JAVAJI010000027">
    <property type="protein sequence ID" value="MDP4545853.1"/>
    <property type="molecule type" value="Genomic_DNA"/>
</dbReference>
<comment type="caution">
    <text evidence="1">The sequence shown here is derived from an EMBL/GenBank/DDBJ whole genome shotgun (WGS) entry which is preliminary data.</text>
</comment>
<name>A0ABT9HJB0_9GAMM</name>
<dbReference type="RefSeq" id="WP_305936049.1">
    <property type="nucleotide sequence ID" value="NZ_JAVAJI010000027.1"/>
</dbReference>
<dbReference type="Proteomes" id="UP001228171">
    <property type="component" value="Unassembled WGS sequence"/>
</dbReference>
<dbReference type="Gene3D" id="3.30.50.20">
    <property type="entry name" value="prophage-derive protein ybcO"/>
    <property type="match status" value="1"/>
</dbReference>
<evidence type="ECO:0000313" key="2">
    <source>
        <dbReference type="Proteomes" id="UP001228171"/>
    </source>
</evidence>
<keyword evidence="2" id="KW-1185">Reference proteome</keyword>
<reference evidence="1 2" key="1">
    <citation type="submission" date="2023-08" db="EMBL/GenBank/DDBJ databases">
        <authorList>
            <person name="Kumar R."/>
        </authorList>
    </citation>
    <scope>NUCLEOTIDE SEQUENCE [LARGE SCALE GENOMIC DNA]</scope>
    <source>
        <strain evidence="1 2">LUR13</strain>
    </source>
</reference>
<evidence type="ECO:0000313" key="1">
    <source>
        <dbReference type="EMBL" id="MDP4545853.1"/>
    </source>
</evidence>
<sequence length="94" mass="10646">MSKLRKSAQGQQCTLRLNGCNYNPETVVLAHIRINRFCGVGIKPPDYMSCFACSSCHDTIDGRVKSDTVYKDILRAHFETMQHWVDAGLIEVKK</sequence>